<dbReference type="Proteomes" id="UP000295087">
    <property type="component" value="Unassembled WGS sequence"/>
</dbReference>
<protein>
    <submittedName>
        <fullName evidence="1">Arylsulfotransferase ASST</fullName>
    </submittedName>
</protein>
<keyword evidence="1" id="KW-0808">Transferase</keyword>
<accession>A0A4R6PNS5</accession>
<gene>
    <name evidence="1" type="ORF">DFR75_103176</name>
</gene>
<evidence type="ECO:0000313" key="1">
    <source>
        <dbReference type="EMBL" id="TDP38519.1"/>
    </source>
</evidence>
<proteinExistence type="predicted"/>
<name>A0A4R6PNS5_NOCIG</name>
<dbReference type="RefSeq" id="WP_067487019.1">
    <property type="nucleotide sequence ID" value="NZ_JBHXPO010000006.1"/>
</dbReference>
<dbReference type="InterPro" id="IPR039535">
    <property type="entry name" value="ASST-like"/>
</dbReference>
<evidence type="ECO:0000313" key="2">
    <source>
        <dbReference type="Proteomes" id="UP000295087"/>
    </source>
</evidence>
<organism evidence="1 2">
    <name type="scientific">Nocardia ignorata</name>
    <dbReference type="NCBI Taxonomy" id="145285"/>
    <lineage>
        <taxon>Bacteria</taxon>
        <taxon>Bacillati</taxon>
        <taxon>Actinomycetota</taxon>
        <taxon>Actinomycetes</taxon>
        <taxon>Mycobacteriales</taxon>
        <taxon>Nocardiaceae</taxon>
        <taxon>Nocardia</taxon>
    </lineage>
</organism>
<sequence length="400" mass="43116">MPAPDTHFLFSPSATYPNPVACLINRDAEIVHAWSSDLDQPDPSAGPPGYLRGWNHVELGTDGALYATVPLHSLVKLAPDSSLIWRAELPVHHDLDITDTGQVYVLTEQPRLLDGPGDPFVLLDNSITIVDDATGTTTATHSLFDLLMSDVNLSVAVTRHIDRRRRSPHHHRALAIYHGLASPGSVQPGRNASRRLRDLPGSPADLLHANTIEVLRAHPAGLWSEGDVLVSMRELDTIAVVDLSVNRVRWWWGPGDLSGQHQPTMLADGHLLVFDNGQRRGYSRVLAVDPTRPAISWEHLADPPRNLFCAVAGGAEPLAGGNILISDAQAGQALEVTRDGHTAWAVRTLTAAGERAQFYRMAAVAPTTAASVVGPSDGPATGSARDLVRCELLDLVRTTP</sequence>
<dbReference type="AlphaFoldDB" id="A0A4R6PNS5"/>
<dbReference type="EMBL" id="SNXK01000003">
    <property type="protein sequence ID" value="TDP38519.1"/>
    <property type="molecule type" value="Genomic_DNA"/>
</dbReference>
<comment type="caution">
    <text evidence="1">The sequence shown here is derived from an EMBL/GenBank/DDBJ whole genome shotgun (WGS) entry which is preliminary data.</text>
</comment>
<reference evidence="1 2" key="1">
    <citation type="submission" date="2019-03" db="EMBL/GenBank/DDBJ databases">
        <title>Genomic Encyclopedia of Type Strains, Phase IV (KMG-IV): sequencing the most valuable type-strain genomes for metagenomic binning, comparative biology and taxonomic classification.</title>
        <authorList>
            <person name="Goeker M."/>
        </authorList>
    </citation>
    <scope>NUCLEOTIDE SEQUENCE [LARGE SCALE GENOMIC DNA]</scope>
    <source>
        <strain evidence="1 2">DSM 44496</strain>
    </source>
</reference>
<dbReference type="GO" id="GO:0016740">
    <property type="term" value="F:transferase activity"/>
    <property type="evidence" value="ECO:0007669"/>
    <property type="project" value="UniProtKB-KW"/>
</dbReference>
<dbReference type="SUPFAM" id="SSF75011">
    <property type="entry name" value="3-carboxy-cis,cis-mucoante lactonizing enzyme"/>
    <property type="match status" value="1"/>
</dbReference>
<keyword evidence="2" id="KW-1185">Reference proteome</keyword>
<dbReference type="Pfam" id="PF14269">
    <property type="entry name" value="Arylsulfotran_2"/>
    <property type="match status" value="1"/>
</dbReference>